<dbReference type="InterPro" id="IPR025724">
    <property type="entry name" value="GAG-pre-integrase_dom"/>
</dbReference>
<organism evidence="4 5">
    <name type="scientific">Tanacetum coccineum</name>
    <dbReference type="NCBI Taxonomy" id="301880"/>
    <lineage>
        <taxon>Eukaryota</taxon>
        <taxon>Viridiplantae</taxon>
        <taxon>Streptophyta</taxon>
        <taxon>Embryophyta</taxon>
        <taxon>Tracheophyta</taxon>
        <taxon>Spermatophyta</taxon>
        <taxon>Magnoliopsida</taxon>
        <taxon>eudicotyledons</taxon>
        <taxon>Gunneridae</taxon>
        <taxon>Pentapetalae</taxon>
        <taxon>asterids</taxon>
        <taxon>campanulids</taxon>
        <taxon>Asterales</taxon>
        <taxon>Asteraceae</taxon>
        <taxon>Asteroideae</taxon>
        <taxon>Anthemideae</taxon>
        <taxon>Anthemidinae</taxon>
        <taxon>Tanacetum</taxon>
    </lineage>
</organism>
<keyword evidence="5" id="KW-1185">Reference proteome</keyword>
<dbReference type="Gene3D" id="3.30.420.10">
    <property type="entry name" value="Ribonuclease H-like superfamily/Ribonuclease H"/>
    <property type="match status" value="1"/>
</dbReference>
<dbReference type="Proteomes" id="UP001151760">
    <property type="component" value="Unassembled WGS sequence"/>
</dbReference>
<dbReference type="PROSITE" id="PS50994">
    <property type="entry name" value="INTEGRASE"/>
    <property type="match status" value="1"/>
</dbReference>
<dbReference type="Pfam" id="PF13976">
    <property type="entry name" value="gag_pre-integrs"/>
    <property type="match status" value="1"/>
</dbReference>
<evidence type="ECO:0000259" key="3">
    <source>
        <dbReference type="PROSITE" id="PS50994"/>
    </source>
</evidence>
<evidence type="ECO:0000256" key="1">
    <source>
        <dbReference type="ARBA" id="ARBA00022670"/>
    </source>
</evidence>
<gene>
    <name evidence="4" type="ORF">Tco_0908320</name>
</gene>
<evidence type="ECO:0000313" key="4">
    <source>
        <dbReference type="EMBL" id="GJT28045.1"/>
    </source>
</evidence>
<keyword evidence="1" id="KW-0645">Protease</keyword>
<dbReference type="InterPro" id="IPR036397">
    <property type="entry name" value="RNaseH_sf"/>
</dbReference>
<evidence type="ECO:0000313" key="5">
    <source>
        <dbReference type="Proteomes" id="UP001151760"/>
    </source>
</evidence>
<name>A0ABQ5CMX2_9ASTR</name>
<dbReference type="Pfam" id="PF22936">
    <property type="entry name" value="Pol_BBD"/>
    <property type="match status" value="1"/>
</dbReference>
<sequence>MVPRAVLMKTGLKTVNTARPVNTVRSVNTGRPFSTARQNVNTVKARGFNAVKPSACWVWKPIKPNGASLVFNKYNYIDARGRSKHMSGNIAHLSDFKDFDGGYVTFGGGANGGRITGKGTIKTDKLDFDDVYFVKELKFNLFSVSQMCDKKNYVLFTDSECLVLSPNFKLPDENQILLKIPRQDNMYSFDMKNIVPKDGLTCLVAKATSEESMLWHRRLGHVNFKNINKLVKENLVRDLPLKRFENDQTCVACLKGKQHRASCKTKAFSPITKPLFMLHMDLFGPTFVSSLMHKKYCLVVTDDYSRFSWVFFLSTKDETTEILKNFIKEVENLVDKKVKIIRSDNGTEFKNKVMDDFCREKGIKREYSVARTPQQNGVAERKNRTLIEAARTMLADSKLPTTFWAEAVSTACYVQNRVLIVKPHNKTPYELFRGFKPAIGFMKPFGCHVTILNTLDKLSKFNEKSDEGFFVGYSLSSKAFRVYNTRTRKVQENLHIGFLENKPMIEGNGPKWLFDLDSLTQSMNYVPVVAGTFSNDFAGIQGVSESSTSSQQDQDCIIMPIWKDASYFGDDAPRSVADAQIQDKDRLQDENDASEKSLEDSSLKDNGTADQQVNTARPEVNTGSRDVSTAVPEVNTASYN</sequence>
<protein>
    <submittedName>
        <fullName evidence="4">Ribonuclease H-like domain-containing protein</fullName>
    </submittedName>
</protein>
<proteinExistence type="predicted"/>
<dbReference type="Pfam" id="PF25597">
    <property type="entry name" value="SH3_retrovirus"/>
    <property type="match status" value="1"/>
</dbReference>
<dbReference type="PANTHER" id="PTHR42648:SF32">
    <property type="entry name" value="RIBONUCLEASE H-LIKE DOMAIN, GAG-PRE-INTEGRASE DOMAIN PROTEIN-RELATED"/>
    <property type="match status" value="1"/>
</dbReference>
<dbReference type="Pfam" id="PF00665">
    <property type="entry name" value="rve"/>
    <property type="match status" value="1"/>
</dbReference>
<keyword evidence="1" id="KW-0378">Hydrolase</keyword>
<feature type="compositionally biased region" description="Polar residues" evidence="2">
    <location>
        <begin position="604"/>
        <end position="627"/>
    </location>
</feature>
<dbReference type="InterPro" id="IPR054722">
    <property type="entry name" value="PolX-like_BBD"/>
</dbReference>
<dbReference type="InterPro" id="IPR012337">
    <property type="entry name" value="RNaseH-like_sf"/>
</dbReference>
<feature type="compositionally biased region" description="Basic and acidic residues" evidence="2">
    <location>
        <begin position="581"/>
        <end position="603"/>
    </location>
</feature>
<dbReference type="EMBL" id="BQNB010014429">
    <property type="protein sequence ID" value="GJT28045.1"/>
    <property type="molecule type" value="Genomic_DNA"/>
</dbReference>
<dbReference type="InterPro" id="IPR039537">
    <property type="entry name" value="Retrotran_Ty1/copia-like"/>
</dbReference>
<accession>A0ABQ5CMX2</accession>
<feature type="domain" description="Integrase catalytic" evidence="3">
    <location>
        <begin position="270"/>
        <end position="436"/>
    </location>
</feature>
<reference evidence="4" key="1">
    <citation type="journal article" date="2022" name="Int. J. Mol. Sci.">
        <title>Draft Genome of Tanacetum Coccineum: Genomic Comparison of Closely Related Tanacetum-Family Plants.</title>
        <authorList>
            <person name="Yamashiro T."/>
            <person name="Shiraishi A."/>
            <person name="Nakayama K."/>
            <person name="Satake H."/>
        </authorList>
    </citation>
    <scope>NUCLEOTIDE SEQUENCE</scope>
</reference>
<reference evidence="4" key="2">
    <citation type="submission" date="2022-01" db="EMBL/GenBank/DDBJ databases">
        <authorList>
            <person name="Yamashiro T."/>
            <person name="Shiraishi A."/>
            <person name="Satake H."/>
            <person name="Nakayama K."/>
        </authorList>
    </citation>
    <scope>NUCLEOTIDE SEQUENCE</scope>
</reference>
<comment type="caution">
    <text evidence="4">The sequence shown here is derived from an EMBL/GenBank/DDBJ whole genome shotgun (WGS) entry which is preliminary data.</text>
</comment>
<dbReference type="InterPro" id="IPR001584">
    <property type="entry name" value="Integrase_cat-core"/>
</dbReference>
<dbReference type="SUPFAM" id="SSF53098">
    <property type="entry name" value="Ribonuclease H-like"/>
    <property type="match status" value="1"/>
</dbReference>
<feature type="region of interest" description="Disordered" evidence="2">
    <location>
        <begin position="581"/>
        <end position="640"/>
    </location>
</feature>
<dbReference type="PANTHER" id="PTHR42648">
    <property type="entry name" value="TRANSPOSASE, PUTATIVE-RELATED"/>
    <property type="match status" value="1"/>
</dbReference>
<evidence type="ECO:0000256" key="2">
    <source>
        <dbReference type="SAM" id="MobiDB-lite"/>
    </source>
</evidence>
<dbReference type="InterPro" id="IPR057670">
    <property type="entry name" value="SH3_retrovirus"/>
</dbReference>